<evidence type="ECO:0000256" key="2">
    <source>
        <dbReference type="SAM" id="Phobius"/>
    </source>
</evidence>
<dbReference type="AlphaFoldDB" id="A0A8H4W2F4"/>
<evidence type="ECO:0008006" key="5">
    <source>
        <dbReference type="Google" id="ProtNLM"/>
    </source>
</evidence>
<keyword evidence="4" id="KW-1185">Reference proteome</keyword>
<feature type="compositionally biased region" description="Acidic residues" evidence="1">
    <location>
        <begin position="25"/>
        <end position="36"/>
    </location>
</feature>
<keyword evidence="2" id="KW-0472">Membrane</keyword>
<organism evidence="3 4">
    <name type="scientific">Cudoniella acicularis</name>
    <dbReference type="NCBI Taxonomy" id="354080"/>
    <lineage>
        <taxon>Eukaryota</taxon>
        <taxon>Fungi</taxon>
        <taxon>Dikarya</taxon>
        <taxon>Ascomycota</taxon>
        <taxon>Pezizomycotina</taxon>
        <taxon>Leotiomycetes</taxon>
        <taxon>Helotiales</taxon>
        <taxon>Tricladiaceae</taxon>
        <taxon>Cudoniella</taxon>
    </lineage>
</organism>
<feature type="region of interest" description="Disordered" evidence="1">
    <location>
        <begin position="1"/>
        <end position="60"/>
    </location>
</feature>
<evidence type="ECO:0000256" key="1">
    <source>
        <dbReference type="SAM" id="MobiDB-lite"/>
    </source>
</evidence>
<name>A0A8H4W2F4_9HELO</name>
<feature type="compositionally biased region" description="Basic and acidic residues" evidence="1">
    <location>
        <begin position="51"/>
        <end position="60"/>
    </location>
</feature>
<dbReference type="EMBL" id="JAAMPI010000464">
    <property type="protein sequence ID" value="KAF4631227.1"/>
    <property type="molecule type" value="Genomic_DNA"/>
</dbReference>
<feature type="compositionally biased region" description="Basic and acidic residues" evidence="1">
    <location>
        <begin position="15"/>
        <end position="24"/>
    </location>
</feature>
<keyword evidence="2" id="KW-0812">Transmembrane</keyword>
<feature type="transmembrane region" description="Helical" evidence="2">
    <location>
        <begin position="74"/>
        <end position="94"/>
    </location>
</feature>
<keyword evidence="2" id="KW-1133">Transmembrane helix</keyword>
<gene>
    <name evidence="3" type="ORF">G7Y89_g6899</name>
</gene>
<comment type="caution">
    <text evidence="3">The sequence shown here is derived from an EMBL/GenBank/DDBJ whole genome shotgun (WGS) entry which is preliminary data.</text>
</comment>
<reference evidence="3 4" key="1">
    <citation type="submission" date="2020-03" db="EMBL/GenBank/DDBJ databases">
        <title>Draft Genome Sequence of Cudoniella acicularis.</title>
        <authorList>
            <person name="Buettner E."/>
            <person name="Kellner H."/>
        </authorList>
    </citation>
    <scope>NUCLEOTIDE SEQUENCE [LARGE SCALE GENOMIC DNA]</scope>
    <source>
        <strain evidence="3 4">DSM 108380</strain>
    </source>
</reference>
<accession>A0A8H4W2F4</accession>
<protein>
    <recommendedName>
        <fullName evidence="5">THIF-type NAD/FAD binding fold domain-containing protein</fullName>
    </recommendedName>
</protein>
<dbReference type="Proteomes" id="UP000566819">
    <property type="component" value="Unassembled WGS sequence"/>
</dbReference>
<evidence type="ECO:0000313" key="4">
    <source>
        <dbReference type="Proteomes" id="UP000566819"/>
    </source>
</evidence>
<sequence length="163" mass="18049">MERRYNQPPSHRNVRYAEDHRDEGYADDYFSEEDEYVDRGIRRPQGQPSEGEEKGKEKESMASWLGRVTMSSQVQFAATAIVSGAVIAGGILGYQTLQRAERVKLILEQLAQNRVFLTDESLKKLRGSFIIIVGYGGVGSHCTAHSPALASPTFALLTSTSPL</sequence>
<dbReference type="OrthoDB" id="10265862at2759"/>
<proteinExistence type="predicted"/>
<evidence type="ECO:0000313" key="3">
    <source>
        <dbReference type="EMBL" id="KAF4631227.1"/>
    </source>
</evidence>